<evidence type="ECO:0000313" key="5">
    <source>
        <dbReference type="EMBL" id="CAF1337008.1"/>
    </source>
</evidence>
<dbReference type="EMBL" id="CAJNOK010021745">
    <property type="protein sequence ID" value="CAF1337008.1"/>
    <property type="molecule type" value="Genomic_DNA"/>
</dbReference>
<dbReference type="EMBL" id="CAJOBC010086059">
    <property type="protein sequence ID" value="CAF4339289.1"/>
    <property type="molecule type" value="Genomic_DNA"/>
</dbReference>
<proteinExistence type="predicted"/>
<organism evidence="6 9">
    <name type="scientific">Didymodactylos carnosus</name>
    <dbReference type="NCBI Taxonomy" id="1234261"/>
    <lineage>
        <taxon>Eukaryota</taxon>
        <taxon>Metazoa</taxon>
        <taxon>Spiralia</taxon>
        <taxon>Gnathifera</taxon>
        <taxon>Rotifera</taxon>
        <taxon>Eurotatoria</taxon>
        <taxon>Bdelloidea</taxon>
        <taxon>Philodinida</taxon>
        <taxon>Philodinidae</taxon>
        <taxon>Didymodactylos</taxon>
    </lineage>
</organism>
<feature type="compositionally biased region" description="Polar residues" evidence="4">
    <location>
        <begin position="154"/>
        <end position="163"/>
    </location>
</feature>
<dbReference type="Proteomes" id="UP000681722">
    <property type="component" value="Unassembled WGS sequence"/>
</dbReference>
<feature type="region of interest" description="Disordered" evidence="4">
    <location>
        <begin position="119"/>
        <end position="163"/>
    </location>
</feature>
<dbReference type="Proteomes" id="UP000682733">
    <property type="component" value="Unassembled WGS sequence"/>
</dbReference>
<evidence type="ECO:0000256" key="1">
    <source>
        <dbReference type="ARBA" id="ARBA00022737"/>
    </source>
</evidence>
<name>A0A815R6P3_9BILA</name>
<feature type="repeat" description="ANK" evidence="3">
    <location>
        <begin position="58"/>
        <end position="90"/>
    </location>
</feature>
<dbReference type="SMART" id="SM00248">
    <property type="entry name" value="ANK"/>
    <property type="match status" value="2"/>
</dbReference>
<sequence>MGNEQTKEEEKHETVVLRNPQVGEASPLYWACRGGDLDAVNEILSSTPFSDINRLEPNGSTALHAASFFGHTDVVRFLVQERGIIRHRKNRHGLTAYQEAPTKEIRRLFHRPSSVNRFVEENSDAPPQFIFTKDNKEEDEGEEEEDSPDGWVQGDNSTATTHT</sequence>
<dbReference type="SUPFAM" id="SSF48403">
    <property type="entry name" value="Ankyrin repeat"/>
    <property type="match status" value="1"/>
</dbReference>
<dbReference type="InterPro" id="IPR036770">
    <property type="entry name" value="Ankyrin_rpt-contain_sf"/>
</dbReference>
<keyword evidence="9" id="KW-1185">Reference proteome</keyword>
<gene>
    <name evidence="6" type="ORF">GPM918_LOCUS35491</name>
    <name evidence="5" type="ORF">OVA965_LOCUS30161</name>
    <name evidence="8" type="ORF">SRO942_LOCUS36211</name>
    <name evidence="7" type="ORF">TMI583_LOCUS30960</name>
</gene>
<dbReference type="PROSITE" id="PS50297">
    <property type="entry name" value="ANK_REP_REGION"/>
    <property type="match status" value="1"/>
</dbReference>
<dbReference type="EMBL" id="CAJNOQ010020589">
    <property type="protein sequence ID" value="CAF1471790.1"/>
    <property type="molecule type" value="Genomic_DNA"/>
</dbReference>
<dbReference type="Proteomes" id="UP000677228">
    <property type="component" value="Unassembled WGS sequence"/>
</dbReference>
<dbReference type="InterPro" id="IPR002110">
    <property type="entry name" value="Ankyrin_rpt"/>
</dbReference>
<feature type="compositionally biased region" description="Acidic residues" evidence="4">
    <location>
        <begin position="137"/>
        <end position="148"/>
    </location>
</feature>
<evidence type="ECO:0000313" key="6">
    <source>
        <dbReference type="EMBL" id="CAF1471790.1"/>
    </source>
</evidence>
<dbReference type="PANTHER" id="PTHR24171">
    <property type="entry name" value="ANKYRIN REPEAT DOMAIN-CONTAINING PROTEIN 39-RELATED"/>
    <property type="match status" value="1"/>
</dbReference>
<evidence type="ECO:0000256" key="3">
    <source>
        <dbReference type="PROSITE-ProRule" id="PRU00023"/>
    </source>
</evidence>
<dbReference type="OrthoDB" id="10057496at2759"/>
<evidence type="ECO:0000256" key="4">
    <source>
        <dbReference type="SAM" id="MobiDB-lite"/>
    </source>
</evidence>
<keyword evidence="1" id="KW-0677">Repeat</keyword>
<dbReference type="Proteomes" id="UP000663829">
    <property type="component" value="Unassembled WGS sequence"/>
</dbReference>
<dbReference type="Pfam" id="PF12796">
    <property type="entry name" value="Ank_2"/>
    <property type="match status" value="1"/>
</dbReference>
<protein>
    <submittedName>
        <fullName evidence="6">Uncharacterized protein</fullName>
    </submittedName>
</protein>
<dbReference type="PROSITE" id="PS50088">
    <property type="entry name" value="ANK_REPEAT"/>
    <property type="match status" value="1"/>
</dbReference>
<accession>A0A815R6P3</accession>
<dbReference type="EMBL" id="CAJOBA010043371">
    <property type="protein sequence ID" value="CAF4148355.1"/>
    <property type="molecule type" value="Genomic_DNA"/>
</dbReference>
<evidence type="ECO:0000256" key="2">
    <source>
        <dbReference type="ARBA" id="ARBA00023043"/>
    </source>
</evidence>
<evidence type="ECO:0000313" key="8">
    <source>
        <dbReference type="EMBL" id="CAF4339289.1"/>
    </source>
</evidence>
<dbReference type="AlphaFoldDB" id="A0A815R6P3"/>
<evidence type="ECO:0000313" key="7">
    <source>
        <dbReference type="EMBL" id="CAF4148355.1"/>
    </source>
</evidence>
<keyword evidence="2 3" id="KW-0040">ANK repeat</keyword>
<dbReference type="Gene3D" id="1.25.40.20">
    <property type="entry name" value="Ankyrin repeat-containing domain"/>
    <property type="match status" value="1"/>
</dbReference>
<comment type="caution">
    <text evidence="6">The sequence shown here is derived from an EMBL/GenBank/DDBJ whole genome shotgun (WGS) entry which is preliminary data.</text>
</comment>
<evidence type="ECO:0000313" key="9">
    <source>
        <dbReference type="Proteomes" id="UP000663829"/>
    </source>
</evidence>
<reference evidence="6" key="1">
    <citation type="submission" date="2021-02" db="EMBL/GenBank/DDBJ databases">
        <authorList>
            <person name="Nowell W R."/>
        </authorList>
    </citation>
    <scope>NUCLEOTIDE SEQUENCE</scope>
</reference>